<sequence>MIWGYITGAGGKPPVLLALPLSSHCHALITGSSGSGKSYALLYLLGCLLQDEPDIKVYFCDFKNSEDFAFLKGYPHYYSGNDCYEGVMAYYESFCNAREQGQGTARHLLVCDEYPAMINYLTFCDKRDKTKRAGDILGAIAEILMLGRGIGYGTWIVTQRADASLFSNGARDNFMIMLGLGRMSKEQKGMIFAGEELPDKIYHQGEGCLLADGHPLYEVAYPRIRNIVDWKKHIKEIIMKHSDR</sequence>
<organism evidence="3 4">
    <name type="scientific">Roseburia inulinivorans DSM 16841</name>
    <dbReference type="NCBI Taxonomy" id="622312"/>
    <lineage>
        <taxon>Bacteria</taxon>
        <taxon>Bacillati</taxon>
        <taxon>Bacillota</taxon>
        <taxon>Clostridia</taxon>
        <taxon>Lachnospirales</taxon>
        <taxon>Lachnospiraceae</taxon>
        <taxon>Roseburia</taxon>
    </lineage>
</organism>
<gene>
    <name evidence="3" type="ORF">ROSEINA2194_03629</name>
</gene>
<dbReference type="GO" id="GO:0005524">
    <property type="term" value="F:ATP binding"/>
    <property type="evidence" value="ECO:0007669"/>
    <property type="project" value="UniProtKB-UniRule"/>
</dbReference>
<accession>C0FXZ0</accession>
<keyword evidence="1" id="KW-0067">ATP-binding</keyword>
<dbReference type="EMBL" id="ACFY01000152">
    <property type="protein sequence ID" value="EEG92574.1"/>
    <property type="molecule type" value="Genomic_DNA"/>
</dbReference>
<dbReference type="PROSITE" id="PS50901">
    <property type="entry name" value="FTSK"/>
    <property type="match status" value="1"/>
</dbReference>
<feature type="binding site" evidence="1">
    <location>
        <begin position="31"/>
        <end position="38"/>
    </location>
    <ligand>
        <name>ATP</name>
        <dbReference type="ChEBI" id="CHEBI:30616"/>
    </ligand>
</feature>
<proteinExistence type="predicted"/>
<protein>
    <recommendedName>
        <fullName evidence="2">FtsK domain-containing protein</fullName>
    </recommendedName>
</protein>
<evidence type="ECO:0000256" key="1">
    <source>
        <dbReference type="PROSITE-ProRule" id="PRU00289"/>
    </source>
</evidence>
<evidence type="ECO:0000313" key="3">
    <source>
        <dbReference type="EMBL" id="EEG92574.1"/>
    </source>
</evidence>
<dbReference type="GO" id="GO:0003677">
    <property type="term" value="F:DNA binding"/>
    <property type="evidence" value="ECO:0007669"/>
    <property type="project" value="InterPro"/>
</dbReference>
<dbReference type="InterPro" id="IPR027417">
    <property type="entry name" value="P-loop_NTPase"/>
</dbReference>
<reference evidence="3 4" key="2">
    <citation type="submission" date="2009-03" db="EMBL/GenBank/DDBJ databases">
        <title>Draft genome sequence of Roseburia inulinivorans (DSM 16841).</title>
        <authorList>
            <person name="Sudarsanam P."/>
            <person name="Ley R."/>
            <person name="Guruge J."/>
            <person name="Turnbaugh P.J."/>
            <person name="Mahowald M."/>
            <person name="Liep D."/>
            <person name="Gordon J."/>
        </authorList>
    </citation>
    <scope>NUCLEOTIDE SEQUENCE [LARGE SCALE GENOMIC DNA]</scope>
    <source>
        <strain evidence="3 4">DSM 16841</strain>
    </source>
</reference>
<evidence type="ECO:0000259" key="2">
    <source>
        <dbReference type="PROSITE" id="PS50901"/>
    </source>
</evidence>
<reference evidence="3 4" key="1">
    <citation type="submission" date="2009-02" db="EMBL/GenBank/DDBJ databases">
        <authorList>
            <person name="Fulton L."/>
            <person name="Clifton S."/>
            <person name="Fulton B."/>
            <person name="Xu J."/>
            <person name="Minx P."/>
            <person name="Pepin K.H."/>
            <person name="Johnson M."/>
            <person name="Bhonagiri V."/>
            <person name="Nash W.E."/>
            <person name="Mardis E.R."/>
            <person name="Wilson R.K."/>
        </authorList>
    </citation>
    <scope>NUCLEOTIDE SEQUENCE [LARGE SCALE GENOMIC DNA]</scope>
    <source>
        <strain evidence="3 4">DSM 16841</strain>
    </source>
</reference>
<dbReference type="eggNOG" id="COG1674">
    <property type="taxonomic scope" value="Bacteria"/>
</dbReference>
<dbReference type="InterPro" id="IPR002543">
    <property type="entry name" value="FtsK_dom"/>
</dbReference>
<feature type="domain" description="FtsK" evidence="2">
    <location>
        <begin position="12"/>
        <end position="189"/>
    </location>
</feature>
<dbReference type="SUPFAM" id="SSF52540">
    <property type="entry name" value="P-loop containing nucleoside triphosphate hydrolases"/>
    <property type="match status" value="1"/>
</dbReference>
<dbReference type="Gene3D" id="3.40.50.300">
    <property type="entry name" value="P-loop containing nucleotide triphosphate hydrolases"/>
    <property type="match status" value="2"/>
</dbReference>
<dbReference type="AlphaFoldDB" id="C0FXZ0"/>
<dbReference type="Proteomes" id="UP000003561">
    <property type="component" value="Unassembled WGS sequence"/>
</dbReference>
<keyword evidence="1" id="KW-0547">Nucleotide-binding</keyword>
<evidence type="ECO:0000313" key="4">
    <source>
        <dbReference type="Proteomes" id="UP000003561"/>
    </source>
</evidence>
<comment type="caution">
    <text evidence="3">The sequence shown here is derived from an EMBL/GenBank/DDBJ whole genome shotgun (WGS) entry which is preliminary data.</text>
</comment>
<name>C0FXZ0_9FIRM</name>